<protein>
    <submittedName>
        <fullName evidence="2">Uncharacterized protein</fullName>
    </submittedName>
</protein>
<proteinExistence type="predicted"/>
<dbReference type="InParanoid" id="H2ANV7"/>
<dbReference type="KEGG" id="kaf:KAFR_0A06220"/>
<dbReference type="AlphaFoldDB" id="H2ANV7"/>
<accession>H2ANV7</accession>
<dbReference type="Pfam" id="PF17649">
    <property type="entry name" value="VPS38"/>
    <property type="match status" value="1"/>
</dbReference>
<dbReference type="HOGENOM" id="CLU_050916_0_0_1"/>
<reference evidence="2 3" key="1">
    <citation type="journal article" date="2011" name="Proc. Natl. Acad. Sci. U.S.A.">
        <title>Evolutionary erosion of yeast sex chromosomes by mating-type switching accidents.</title>
        <authorList>
            <person name="Gordon J.L."/>
            <person name="Armisen D."/>
            <person name="Proux-Wera E."/>
            <person name="Oheigeartaigh S.S."/>
            <person name="Byrne K.P."/>
            <person name="Wolfe K.H."/>
        </authorList>
    </citation>
    <scope>NUCLEOTIDE SEQUENCE [LARGE SCALE GENOMIC DNA]</scope>
    <source>
        <strain evidence="3">ATCC 22294 / BCRC 22015 / CBS 2517 / CECT 1963 / NBRC 1671 / NRRL Y-8276</strain>
    </source>
</reference>
<keyword evidence="3" id="KW-1185">Reference proteome</keyword>
<dbReference type="RefSeq" id="XP_003955192.1">
    <property type="nucleotide sequence ID" value="XM_003955143.1"/>
</dbReference>
<dbReference type="GO" id="GO:0034272">
    <property type="term" value="C:phosphatidylinositol 3-kinase complex, class III, type II"/>
    <property type="evidence" value="ECO:0007669"/>
    <property type="project" value="InterPro"/>
</dbReference>
<dbReference type="GeneID" id="13886339"/>
<dbReference type="Proteomes" id="UP000005220">
    <property type="component" value="Chromosome 1"/>
</dbReference>
<dbReference type="EMBL" id="HE650821">
    <property type="protein sequence ID" value="CCF56057.1"/>
    <property type="molecule type" value="Genomic_DNA"/>
</dbReference>
<name>H2ANV7_KAZAF</name>
<feature type="region of interest" description="Disordered" evidence="1">
    <location>
        <begin position="246"/>
        <end position="270"/>
    </location>
</feature>
<evidence type="ECO:0000313" key="2">
    <source>
        <dbReference type="EMBL" id="CCF56057.1"/>
    </source>
</evidence>
<dbReference type="FunCoup" id="H2ANV7">
    <property type="interactions" value="42"/>
</dbReference>
<evidence type="ECO:0000256" key="1">
    <source>
        <dbReference type="SAM" id="MobiDB-lite"/>
    </source>
</evidence>
<evidence type="ECO:0000313" key="3">
    <source>
        <dbReference type="Proteomes" id="UP000005220"/>
    </source>
</evidence>
<sequence>MATYLLEKKLRHVNSITLNNVCLPIKKPIENLHIIRVSRCFFIIESFENDGVIYVSEIQSVNCARQVQFNDFSLNGNPATCLCLKVVLEIPAEVTQDNTTSWMVARNINIDLNSLQAIDSKNDIVSDYNVPTFNMIDQNEYIPSAHLITYRSPKNNESLVQNVDLKRSANFNDLLKLNRLLDYMGQISEETISISNKVDVHISGLGINQYHLSNVDTSKKVLRKGISKKKLQVRQLKNELKIMQQSSEEYENDSELVHSDTETNSDDKQFGNNDEFGYFFSEVNEKRNQLQYLRAKKYQQLIDIFQITGLFDPAHGLIEVSYDENGERYLQFNTVDSVSFLKEINEENKLELNAMLGYYLLFLKLISKKIYSLELPHKLMYYGSTSVINNIYPLYYPDVGSVKSLHKFSQAMKFFNINILQIRQYLTKH</sequence>
<dbReference type="eggNOG" id="ENOG502RY42">
    <property type="taxonomic scope" value="Eukaryota"/>
</dbReference>
<organism evidence="2 3">
    <name type="scientific">Kazachstania africana (strain ATCC 22294 / BCRC 22015 / CBS 2517 / CECT 1963 / NBRC 1671 / NRRL Y-8276)</name>
    <name type="common">Yeast</name>
    <name type="synonym">Kluyveromyces africanus</name>
    <dbReference type="NCBI Taxonomy" id="1071382"/>
    <lineage>
        <taxon>Eukaryota</taxon>
        <taxon>Fungi</taxon>
        <taxon>Dikarya</taxon>
        <taxon>Ascomycota</taxon>
        <taxon>Saccharomycotina</taxon>
        <taxon>Saccharomycetes</taxon>
        <taxon>Saccharomycetales</taxon>
        <taxon>Saccharomycetaceae</taxon>
        <taxon>Kazachstania</taxon>
    </lineage>
</organism>
<dbReference type="OrthoDB" id="4069826at2759"/>
<gene>
    <name evidence="2" type="primary">KAFR0A06220</name>
    <name evidence="2" type="ORF">KAFR_0A06220</name>
</gene>
<feature type="compositionally biased region" description="Basic and acidic residues" evidence="1">
    <location>
        <begin position="255"/>
        <end position="269"/>
    </location>
</feature>
<dbReference type="STRING" id="1071382.H2ANV7"/>
<dbReference type="InterPro" id="IPR040939">
    <property type="entry name" value="Vps38"/>
</dbReference>